<organism evidence="1">
    <name type="scientific">freshwater metagenome</name>
    <dbReference type="NCBI Taxonomy" id="449393"/>
    <lineage>
        <taxon>unclassified sequences</taxon>
        <taxon>metagenomes</taxon>
        <taxon>ecological metagenomes</taxon>
    </lineage>
</organism>
<gene>
    <name evidence="1" type="ORF">UFOPK1493_01620</name>
</gene>
<name>A0A6J6D4Y4_9ZZZZ</name>
<protein>
    <submittedName>
        <fullName evidence="1">Unannotated protein</fullName>
    </submittedName>
</protein>
<proteinExistence type="predicted"/>
<reference evidence="1" key="1">
    <citation type="submission" date="2020-05" db="EMBL/GenBank/DDBJ databases">
        <authorList>
            <person name="Chiriac C."/>
            <person name="Salcher M."/>
            <person name="Ghai R."/>
            <person name="Kavagutti S V."/>
        </authorList>
    </citation>
    <scope>NUCLEOTIDE SEQUENCE</scope>
</reference>
<evidence type="ECO:0000313" key="1">
    <source>
        <dbReference type="EMBL" id="CAB4558842.1"/>
    </source>
</evidence>
<dbReference type="AlphaFoldDB" id="A0A6J6D4Y4"/>
<accession>A0A6J6D4Y4</accession>
<sequence length="62" mass="6309">MDGMKRIALRSTAAIVIIVAAAASTEGVVDAGTAKRPKVPAVSCEQDCPIASTLAGGRGIRW</sequence>
<dbReference type="EMBL" id="CAEZSR010000051">
    <property type="protein sequence ID" value="CAB4558842.1"/>
    <property type="molecule type" value="Genomic_DNA"/>
</dbReference>